<accession>A0A3D8MBJ9</accession>
<dbReference type="AlphaFoldDB" id="A0A3D8MBJ9"/>
<dbReference type="GO" id="GO:0009055">
    <property type="term" value="F:electron transfer activity"/>
    <property type="evidence" value="ECO:0007669"/>
    <property type="project" value="InterPro"/>
</dbReference>
<dbReference type="PROSITE" id="PS51007">
    <property type="entry name" value="CYTC"/>
    <property type="match status" value="1"/>
</dbReference>
<evidence type="ECO:0000256" key="5">
    <source>
        <dbReference type="ARBA" id="ARBA00023004"/>
    </source>
</evidence>
<keyword evidence="5 6" id="KW-0408">Iron</keyword>
<protein>
    <submittedName>
        <fullName evidence="8">Cytochrome-c peroxidase</fullName>
    </submittedName>
</protein>
<evidence type="ECO:0000259" key="7">
    <source>
        <dbReference type="PROSITE" id="PS51007"/>
    </source>
</evidence>
<dbReference type="Proteomes" id="UP000256561">
    <property type="component" value="Unassembled WGS sequence"/>
</dbReference>
<dbReference type="GO" id="GO:0046872">
    <property type="term" value="F:metal ion binding"/>
    <property type="evidence" value="ECO:0007669"/>
    <property type="project" value="UniProtKB-KW"/>
</dbReference>
<name>A0A3D8MBJ9_9ALTE</name>
<dbReference type="Pfam" id="PF03150">
    <property type="entry name" value="CCP_MauG"/>
    <property type="match status" value="1"/>
</dbReference>
<comment type="caution">
    <text evidence="8">The sequence shown here is derived from an EMBL/GenBank/DDBJ whole genome shotgun (WGS) entry which is preliminary data.</text>
</comment>
<gene>
    <name evidence="8" type="ORF">DXV75_05650</name>
</gene>
<dbReference type="OrthoDB" id="9805202at2"/>
<dbReference type="InterPro" id="IPR051395">
    <property type="entry name" value="Cytochrome_c_Peroxidase/MauG"/>
</dbReference>
<feature type="domain" description="Cytochrome c" evidence="7">
    <location>
        <begin position="281"/>
        <end position="443"/>
    </location>
</feature>
<dbReference type="GO" id="GO:0004130">
    <property type="term" value="F:cytochrome-c peroxidase activity"/>
    <property type="evidence" value="ECO:0007669"/>
    <property type="project" value="TreeGrafter"/>
</dbReference>
<dbReference type="InterPro" id="IPR009056">
    <property type="entry name" value="Cyt_c-like_dom"/>
</dbReference>
<dbReference type="PANTHER" id="PTHR30600">
    <property type="entry name" value="CYTOCHROME C PEROXIDASE-RELATED"/>
    <property type="match status" value="1"/>
</dbReference>
<evidence type="ECO:0000256" key="3">
    <source>
        <dbReference type="ARBA" id="ARBA00022723"/>
    </source>
</evidence>
<dbReference type="InterPro" id="IPR004852">
    <property type="entry name" value="Di-haem_cyt_c_peroxidsae"/>
</dbReference>
<comment type="subcellular location">
    <subcellularLocation>
        <location evidence="1">Cell envelope</location>
    </subcellularLocation>
</comment>
<proteinExistence type="predicted"/>
<dbReference type="GO" id="GO:0020037">
    <property type="term" value="F:heme binding"/>
    <property type="evidence" value="ECO:0007669"/>
    <property type="project" value="InterPro"/>
</dbReference>
<keyword evidence="9" id="KW-1185">Reference proteome</keyword>
<organism evidence="8 9">
    <name type="scientific">Alteromonas aestuariivivens</name>
    <dbReference type="NCBI Taxonomy" id="1938339"/>
    <lineage>
        <taxon>Bacteria</taxon>
        <taxon>Pseudomonadati</taxon>
        <taxon>Pseudomonadota</taxon>
        <taxon>Gammaproteobacteria</taxon>
        <taxon>Alteromonadales</taxon>
        <taxon>Alteromonadaceae</taxon>
        <taxon>Alteromonas/Salinimonas group</taxon>
        <taxon>Alteromonas</taxon>
    </lineage>
</organism>
<dbReference type="Gene3D" id="1.10.760.10">
    <property type="entry name" value="Cytochrome c-like domain"/>
    <property type="match status" value="2"/>
</dbReference>
<evidence type="ECO:0000256" key="4">
    <source>
        <dbReference type="ARBA" id="ARBA00023002"/>
    </source>
</evidence>
<keyword evidence="4" id="KW-0560">Oxidoreductase</keyword>
<dbReference type="GO" id="GO:0030313">
    <property type="term" value="C:cell envelope"/>
    <property type="evidence" value="ECO:0007669"/>
    <property type="project" value="UniProtKB-SubCell"/>
</dbReference>
<reference evidence="9" key="1">
    <citation type="submission" date="2018-08" db="EMBL/GenBank/DDBJ databases">
        <authorList>
            <person name="Zhang J."/>
            <person name="Du Z.-J."/>
        </authorList>
    </citation>
    <scope>NUCLEOTIDE SEQUENCE [LARGE SCALE GENOMIC DNA]</scope>
    <source>
        <strain evidence="9">KCTC 52655</strain>
    </source>
</reference>
<keyword evidence="2 6" id="KW-0349">Heme</keyword>
<evidence type="ECO:0000256" key="2">
    <source>
        <dbReference type="ARBA" id="ARBA00022617"/>
    </source>
</evidence>
<evidence type="ECO:0000313" key="9">
    <source>
        <dbReference type="Proteomes" id="UP000256561"/>
    </source>
</evidence>
<keyword evidence="3 6" id="KW-0479">Metal-binding</keyword>
<evidence type="ECO:0000256" key="6">
    <source>
        <dbReference type="PROSITE-ProRule" id="PRU00433"/>
    </source>
</evidence>
<keyword evidence="8" id="KW-0575">Peroxidase</keyword>
<dbReference type="RefSeq" id="WP_115592411.1">
    <property type="nucleotide sequence ID" value="NZ_QRHA01000003.1"/>
</dbReference>
<sequence>MYPNASDTPNTLEPKPRSLLRLVRAPVLAALAGLSLTIQAGPLPPPISVNDFYANANPPADQVELGKLLFWDKILSGNQDISCGTCHNPTSGTGDGLSLGLGTGSEGHGMMRTTIHLPPTDSRARGRIVRNALPLYNLGWEGFEVFQWDGDLIVDPSEPTGFVNPLGNSFPTGFQNPLAAHNFLPPAQPREMAGIDPANPIAALGLAQDMLGVWDAYTARLAAIPEYVDLFRSVYSDVNQGSDITVVHVTNSLAAYQIKHFTSVNSRFDTYLRGNRGALTGQERRGADLFYGKAGCDTCHSGPLLTDQDFHAISIPQIGPGRQFGFGGVDNGRMRNSGRLADQYKYRTPSLRNVALTAPYGHDGAYDTLEAVVRHHLNPVVSLNGYNTDEAVLPDSDRMGDLDFVEHNNAGARADRASQNELDPVALTARELRDLMSFLQTLTDPAMLDKRDAIPKRVPSGLPVFD</sequence>
<evidence type="ECO:0000256" key="1">
    <source>
        <dbReference type="ARBA" id="ARBA00004196"/>
    </source>
</evidence>
<evidence type="ECO:0000313" key="8">
    <source>
        <dbReference type="EMBL" id="RDV27511.1"/>
    </source>
</evidence>
<dbReference type="InterPro" id="IPR036909">
    <property type="entry name" value="Cyt_c-like_dom_sf"/>
</dbReference>
<dbReference type="EMBL" id="QRHA01000003">
    <property type="protein sequence ID" value="RDV27511.1"/>
    <property type="molecule type" value="Genomic_DNA"/>
</dbReference>
<dbReference type="SUPFAM" id="SSF46626">
    <property type="entry name" value="Cytochrome c"/>
    <property type="match status" value="2"/>
</dbReference>